<dbReference type="KEGG" id="ndv:NDEV_1931"/>
<accession>A0A128A5R1</accession>
<evidence type="ECO:0000313" key="1">
    <source>
        <dbReference type="EMBL" id="CUR52693.1"/>
    </source>
</evidence>
<dbReference type="AlphaFoldDB" id="A0A128A5R1"/>
<reference evidence="2" key="1">
    <citation type="submission" date="2015-10" db="EMBL/GenBank/DDBJ databases">
        <authorList>
            <person name="Lehtovirta-Morley L.E."/>
            <person name="Vieille C."/>
        </authorList>
    </citation>
    <scope>NUCLEOTIDE SEQUENCE [LARGE SCALE GENOMIC DNA]</scope>
</reference>
<proteinExistence type="predicted"/>
<keyword evidence="2" id="KW-1185">Reference proteome</keyword>
<name>A0A128A5R1_9ARCH</name>
<gene>
    <name evidence="1" type="ORF">NDEV_1931</name>
</gene>
<dbReference type="Proteomes" id="UP000196239">
    <property type="component" value="Chromosome 1"/>
</dbReference>
<dbReference type="EMBL" id="LN890280">
    <property type="protein sequence ID" value="CUR52693.1"/>
    <property type="molecule type" value="Genomic_DNA"/>
</dbReference>
<evidence type="ECO:0000313" key="2">
    <source>
        <dbReference type="Proteomes" id="UP000196239"/>
    </source>
</evidence>
<sequence length="302" mass="34661">MTCTNCKTPNPYGIVTKGNKIIHNKQNNESITDRRNGSLGGIEQFHNRALSICEKEMRPFSLTDFPNLTSGNFRQYIRKLRDKIDVVKNGRPKLYKIKGIELTGDSHRITDKVTGVSPEFDHLLESLRDQPPMIHDIHLKFESDLHSKLVSIGFSVNSSNHAIENIRYASLDNNVNTKILIYPKTTQIIIGCTFKPIIYDVSGVYSLISHLAQVQFYLSQLTKYETMIPEVKAWIVTRYDFNKDGSDSVNAQPFWREFESVSTGLIRFYLKKMPNGERIPRLEQVRTPNKPISQILEEIISQ</sequence>
<organism evidence="1 2">
    <name type="scientific">Nitrosotalea devaniterrae</name>
    <dbReference type="NCBI Taxonomy" id="1078905"/>
    <lineage>
        <taxon>Archaea</taxon>
        <taxon>Nitrososphaerota</taxon>
        <taxon>Nitrososphaeria</taxon>
        <taxon>Nitrosotaleales</taxon>
        <taxon>Nitrosotaleaceae</taxon>
        <taxon>Nitrosotalea</taxon>
    </lineage>
</organism>
<protein>
    <submittedName>
        <fullName evidence="1">Uncharacterized protein</fullName>
    </submittedName>
</protein>